<dbReference type="PANTHER" id="PTHR37957:SF1">
    <property type="entry name" value="PHYTASE-LIKE DOMAIN-CONTAINING PROTEIN"/>
    <property type="match status" value="1"/>
</dbReference>
<dbReference type="EMBL" id="PYBJ01000007">
    <property type="protein sequence ID" value="PSM42972.1"/>
    <property type="molecule type" value="Genomic_DNA"/>
</dbReference>
<feature type="signal peptide" evidence="1">
    <location>
        <begin position="1"/>
        <end position="25"/>
    </location>
</feature>
<accession>A0A2P8Q9P3</accession>
<gene>
    <name evidence="3" type="ORF">C6Y14_12390</name>
</gene>
<feature type="chain" id="PRO_5015124815" description="Phytase-like domain-containing protein" evidence="1">
    <location>
        <begin position="26"/>
        <end position="353"/>
    </location>
</feature>
<name>A0A2P8Q9P3_9ACTN</name>
<evidence type="ECO:0000259" key="2">
    <source>
        <dbReference type="Pfam" id="PF13449"/>
    </source>
</evidence>
<dbReference type="SUPFAM" id="SSF50969">
    <property type="entry name" value="YVTN repeat-like/Quinoprotein amine dehydrogenase"/>
    <property type="match status" value="1"/>
</dbReference>
<proteinExistence type="predicted"/>
<organism evidence="3 4">
    <name type="scientific">Streptomyces dioscori</name>
    <dbReference type="NCBI Taxonomy" id="2109333"/>
    <lineage>
        <taxon>Bacteria</taxon>
        <taxon>Bacillati</taxon>
        <taxon>Actinomycetota</taxon>
        <taxon>Actinomycetes</taxon>
        <taxon>Kitasatosporales</taxon>
        <taxon>Streptomycetaceae</taxon>
        <taxon>Streptomyces</taxon>
        <taxon>Streptomyces aurantiacus group</taxon>
    </lineage>
</organism>
<dbReference type="PANTHER" id="PTHR37957">
    <property type="entry name" value="BLR7070 PROTEIN"/>
    <property type="match status" value="1"/>
</dbReference>
<sequence length="353" mass="37490">MPLRLLPLAASLLTAFAVTVPAAHAAQGGERAYNSSHDATHACSPRVTVDGFSDQLDKTTFAGVPVAELSGLTHDTNGQLLAVGDDSRLFTLDAKTKKPLSVRPLTAADGEEVDSEAVAVDRDGTRLIASETEPSVLRFARSGKIIGHLPVPDALKVAPAGRATDNLTFEGLALMPGGRTLVASMEGALSGDGADIRRFQTWQRSGSGTFRLGPQYAFRSDTDLDVSDITSTGDGRLIVLERSFTPDVGNTVRLYVADLRHASDVSRVETVTADRPGVRLATRTLLTDVGACPSLGAPVKQPQANPLLDNIEGVTVTGRDRTGRLKLLLVSDDNQRATQITRLYSLTARLPRC</sequence>
<reference evidence="3 4" key="1">
    <citation type="submission" date="2018-03" db="EMBL/GenBank/DDBJ databases">
        <title>Streptomyces dioscori sp. nov., a novel endophytic actinobacterium isolated from bulbil of Dioscorea bulbifera L.</title>
        <authorList>
            <person name="Zhikuan W."/>
        </authorList>
    </citation>
    <scope>NUCLEOTIDE SEQUENCE [LARGE SCALE GENOMIC DNA]</scope>
    <source>
        <strain evidence="3 4">A217</strain>
    </source>
</reference>
<dbReference type="InterPro" id="IPR011044">
    <property type="entry name" value="Quino_amine_DH_bsu"/>
</dbReference>
<dbReference type="AlphaFoldDB" id="A0A2P8Q9P3"/>
<evidence type="ECO:0000313" key="3">
    <source>
        <dbReference type="EMBL" id="PSM42972.1"/>
    </source>
</evidence>
<feature type="domain" description="Phytase-like" evidence="2">
    <location>
        <begin position="65"/>
        <end position="334"/>
    </location>
</feature>
<keyword evidence="1" id="KW-0732">Signal</keyword>
<comment type="caution">
    <text evidence="3">The sequence shown here is derived from an EMBL/GenBank/DDBJ whole genome shotgun (WGS) entry which is preliminary data.</text>
</comment>
<evidence type="ECO:0000313" key="4">
    <source>
        <dbReference type="Proteomes" id="UP000240429"/>
    </source>
</evidence>
<protein>
    <recommendedName>
        <fullName evidence="2">Phytase-like domain-containing protein</fullName>
    </recommendedName>
</protein>
<dbReference type="RefSeq" id="WP_107016654.1">
    <property type="nucleotide sequence ID" value="NZ_KZ679041.1"/>
</dbReference>
<dbReference type="InterPro" id="IPR027372">
    <property type="entry name" value="Phytase-like_dom"/>
</dbReference>
<dbReference type="Proteomes" id="UP000240429">
    <property type="component" value="Unassembled WGS sequence"/>
</dbReference>
<evidence type="ECO:0000256" key="1">
    <source>
        <dbReference type="SAM" id="SignalP"/>
    </source>
</evidence>
<dbReference type="OrthoDB" id="9798539at2"/>
<dbReference type="Pfam" id="PF13449">
    <property type="entry name" value="Phytase-like"/>
    <property type="match status" value="1"/>
</dbReference>
<keyword evidence="4" id="KW-1185">Reference proteome</keyword>